<organism evidence="1 2">
    <name type="scientific">Amblyomma americanum</name>
    <name type="common">Lone star tick</name>
    <dbReference type="NCBI Taxonomy" id="6943"/>
    <lineage>
        <taxon>Eukaryota</taxon>
        <taxon>Metazoa</taxon>
        <taxon>Ecdysozoa</taxon>
        <taxon>Arthropoda</taxon>
        <taxon>Chelicerata</taxon>
        <taxon>Arachnida</taxon>
        <taxon>Acari</taxon>
        <taxon>Parasitiformes</taxon>
        <taxon>Ixodida</taxon>
        <taxon>Ixodoidea</taxon>
        <taxon>Ixodidae</taxon>
        <taxon>Amblyomminae</taxon>
        <taxon>Amblyomma</taxon>
    </lineage>
</organism>
<dbReference type="AlphaFoldDB" id="A0AAQ4DI59"/>
<evidence type="ECO:0000313" key="2">
    <source>
        <dbReference type="Proteomes" id="UP001321473"/>
    </source>
</evidence>
<proteinExistence type="predicted"/>
<name>A0AAQ4DI59_AMBAM</name>
<keyword evidence="2" id="KW-1185">Reference proteome</keyword>
<dbReference type="Proteomes" id="UP001321473">
    <property type="component" value="Unassembled WGS sequence"/>
</dbReference>
<gene>
    <name evidence="1" type="ORF">V5799_026584</name>
</gene>
<comment type="caution">
    <text evidence="1">The sequence shown here is derived from an EMBL/GenBank/DDBJ whole genome shotgun (WGS) entry which is preliminary data.</text>
</comment>
<reference evidence="1 2" key="1">
    <citation type="journal article" date="2023" name="Arcadia Sci">
        <title>De novo assembly of a long-read Amblyomma americanum tick genome.</title>
        <authorList>
            <person name="Chou S."/>
            <person name="Poskanzer K.E."/>
            <person name="Rollins M."/>
            <person name="Thuy-Boun P.S."/>
        </authorList>
    </citation>
    <scope>NUCLEOTIDE SEQUENCE [LARGE SCALE GENOMIC DNA]</scope>
    <source>
        <strain evidence="1">F_SG_1</strain>
        <tissue evidence="1">Salivary glands</tissue>
    </source>
</reference>
<evidence type="ECO:0000313" key="1">
    <source>
        <dbReference type="EMBL" id="KAK8762149.1"/>
    </source>
</evidence>
<dbReference type="EMBL" id="JARKHS020030426">
    <property type="protein sequence ID" value="KAK8762149.1"/>
    <property type="molecule type" value="Genomic_DNA"/>
</dbReference>
<protein>
    <submittedName>
        <fullName evidence="1">Uncharacterized protein</fullName>
    </submittedName>
</protein>
<sequence length="76" mass="8785">MTGRFSPTLKQPFKPCKLRYAAGHRNNLLLRSVYCTTAPYPKVMTTFFNGFQDTVVLTVITRPMRLRILLTTTDFQ</sequence>
<accession>A0AAQ4DI59</accession>